<dbReference type="InterPro" id="IPR046341">
    <property type="entry name" value="SET_dom_sf"/>
</dbReference>
<evidence type="ECO:0000256" key="10">
    <source>
        <dbReference type="ARBA" id="ARBA00023163"/>
    </source>
</evidence>
<evidence type="ECO:0000313" key="16">
    <source>
        <dbReference type="Proteomes" id="UP001221898"/>
    </source>
</evidence>
<evidence type="ECO:0000256" key="5">
    <source>
        <dbReference type="ARBA" id="ARBA00022723"/>
    </source>
</evidence>
<name>A0AAD7S7E0_9TELE</name>
<dbReference type="InterPro" id="IPR013087">
    <property type="entry name" value="Znf_C2H2_type"/>
</dbReference>
<proteinExistence type="predicted"/>
<keyword evidence="8" id="KW-0862">Zinc</keyword>
<dbReference type="PROSITE" id="PS50157">
    <property type="entry name" value="ZINC_FINGER_C2H2_2"/>
    <property type="match status" value="1"/>
</dbReference>
<dbReference type="GO" id="GO:0042054">
    <property type="term" value="F:histone methyltransferase activity"/>
    <property type="evidence" value="ECO:0007669"/>
    <property type="project" value="InterPro"/>
</dbReference>
<dbReference type="InterPro" id="IPR041493">
    <property type="entry name" value="PRDM4_Znf"/>
</dbReference>
<evidence type="ECO:0000256" key="2">
    <source>
        <dbReference type="ARBA" id="ARBA00022603"/>
    </source>
</evidence>
<dbReference type="GO" id="GO:0010468">
    <property type="term" value="P:regulation of gene expression"/>
    <property type="evidence" value="ECO:0007669"/>
    <property type="project" value="TreeGrafter"/>
</dbReference>
<evidence type="ECO:0000256" key="7">
    <source>
        <dbReference type="ARBA" id="ARBA00022771"/>
    </source>
</evidence>
<evidence type="ECO:0000256" key="3">
    <source>
        <dbReference type="ARBA" id="ARBA00022679"/>
    </source>
</evidence>
<keyword evidence="9" id="KW-0805">Transcription regulation</keyword>
<dbReference type="EMBL" id="JAINUG010000099">
    <property type="protein sequence ID" value="KAJ8397324.1"/>
    <property type="molecule type" value="Genomic_DNA"/>
</dbReference>
<dbReference type="Pfam" id="PF18445">
    <property type="entry name" value="Zn_ribbon_PRDM4"/>
    <property type="match status" value="1"/>
</dbReference>
<gene>
    <name evidence="15" type="ORF">AAFF_G00441580</name>
</gene>
<dbReference type="GO" id="GO:0032259">
    <property type="term" value="P:methylation"/>
    <property type="evidence" value="ECO:0007669"/>
    <property type="project" value="UniProtKB-KW"/>
</dbReference>
<evidence type="ECO:0000256" key="12">
    <source>
        <dbReference type="PROSITE-ProRule" id="PRU00042"/>
    </source>
</evidence>
<feature type="domain" description="SET" evidence="14">
    <location>
        <begin position="86"/>
        <end position="190"/>
    </location>
</feature>
<keyword evidence="4" id="KW-0949">S-adenosyl-L-methionine</keyword>
<evidence type="ECO:0000313" key="15">
    <source>
        <dbReference type="EMBL" id="KAJ8397324.1"/>
    </source>
</evidence>
<keyword evidence="5" id="KW-0479">Metal-binding</keyword>
<keyword evidence="6" id="KW-0677">Repeat</keyword>
<keyword evidence="7 12" id="KW-0863">Zinc-finger</keyword>
<dbReference type="Pfam" id="PF21549">
    <property type="entry name" value="PRDM2_PR"/>
    <property type="match status" value="1"/>
</dbReference>
<dbReference type="PANTHER" id="PTHR16515">
    <property type="entry name" value="PR DOMAIN ZINC FINGER PROTEIN"/>
    <property type="match status" value="1"/>
</dbReference>
<dbReference type="Gene3D" id="2.170.270.10">
    <property type="entry name" value="SET domain"/>
    <property type="match status" value="1"/>
</dbReference>
<dbReference type="CDD" id="cd19193">
    <property type="entry name" value="PR-SET_PRDM7_9"/>
    <property type="match status" value="1"/>
</dbReference>
<dbReference type="GO" id="GO:0008270">
    <property type="term" value="F:zinc ion binding"/>
    <property type="evidence" value="ECO:0007669"/>
    <property type="project" value="UniProtKB-KW"/>
</dbReference>
<evidence type="ECO:0000256" key="11">
    <source>
        <dbReference type="ARBA" id="ARBA00023242"/>
    </source>
</evidence>
<feature type="domain" description="C2H2-type" evidence="13">
    <location>
        <begin position="222"/>
        <end position="250"/>
    </location>
</feature>
<dbReference type="SUPFAM" id="SSF82199">
    <property type="entry name" value="SET domain"/>
    <property type="match status" value="1"/>
</dbReference>
<reference evidence="15" key="1">
    <citation type="journal article" date="2023" name="Science">
        <title>Genome structures resolve the early diversification of teleost fishes.</title>
        <authorList>
            <person name="Parey E."/>
            <person name="Louis A."/>
            <person name="Montfort J."/>
            <person name="Bouchez O."/>
            <person name="Roques C."/>
            <person name="Iampietro C."/>
            <person name="Lluch J."/>
            <person name="Castinel A."/>
            <person name="Donnadieu C."/>
            <person name="Desvignes T."/>
            <person name="Floi Bucao C."/>
            <person name="Jouanno E."/>
            <person name="Wen M."/>
            <person name="Mejri S."/>
            <person name="Dirks R."/>
            <person name="Jansen H."/>
            <person name="Henkel C."/>
            <person name="Chen W.J."/>
            <person name="Zahm M."/>
            <person name="Cabau C."/>
            <person name="Klopp C."/>
            <person name="Thompson A.W."/>
            <person name="Robinson-Rechavi M."/>
            <person name="Braasch I."/>
            <person name="Lecointre G."/>
            <person name="Bobe J."/>
            <person name="Postlethwait J.H."/>
            <person name="Berthelot C."/>
            <person name="Roest Crollius H."/>
            <person name="Guiguen Y."/>
        </authorList>
    </citation>
    <scope>NUCLEOTIDE SEQUENCE</scope>
    <source>
        <strain evidence="15">NC1722</strain>
    </source>
</reference>
<dbReference type="Gene3D" id="3.30.160.60">
    <property type="entry name" value="Classic Zinc Finger"/>
    <property type="match status" value="1"/>
</dbReference>
<sequence>MSSSEEENLEKLSVYFSKTEWTSLQKCEKVHYKNIKRNHEAMLAIDCEECESSFTDECEVHGPPTFISDSPAPLGAPSRAQLTLPLSLEVRVSGIPGAGLGVFNRDQRLPVGVHFGPYEGELTDENKAIDSGYSWMVLADTARRGLGAGYVNCARNEEEQNLVAFQYRGSILYRCFKPILPGRELLVWYGEEYAKDLGITFDYLWSNKCSAKGGVSVSSQFFYCTECPLSYTAEVYLHKHIKRSHPDEYGSMLDVPTRASRTRTVEGLSGKELPVAAVALGNGRREDPVVSSRDWRC</sequence>
<organism evidence="15 16">
    <name type="scientific">Aldrovandia affinis</name>
    <dbReference type="NCBI Taxonomy" id="143900"/>
    <lineage>
        <taxon>Eukaryota</taxon>
        <taxon>Metazoa</taxon>
        <taxon>Chordata</taxon>
        <taxon>Craniata</taxon>
        <taxon>Vertebrata</taxon>
        <taxon>Euteleostomi</taxon>
        <taxon>Actinopterygii</taxon>
        <taxon>Neopterygii</taxon>
        <taxon>Teleostei</taxon>
        <taxon>Notacanthiformes</taxon>
        <taxon>Halosauridae</taxon>
        <taxon>Aldrovandia</taxon>
    </lineage>
</organism>
<keyword evidence="2" id="KW-0489">Methyltransferase</keyword>
<keyword evidence="3" id="KW-0808">Transferase</keyword>
<accession>A0AAD7S7E0</accession>
<evidence type="ECO:0008006" key="17">
    <source>
        <dbReference type="Google" id="ProtNLM"/>
    </source>
</evidence>
<evidence type="ECO:0000259" key="14">
    <source>
        <dbReference type="PROSITE" id="PS50280"/>
    </source>
</evidence>
<dbReference type="PROSITE" id="PS00028">
    <property type="entry name" value="ZINC_FINGER_C2H2_1"/>
    <property type="match status" value="1"/>
</dbReference>
<evidence type="ECO:0000256" key="4">
    <source>
        <dbReference type="ARBA" id="ARBA00022691"/>
    </source>
</evidence>
<keyword evidence="16" id="KW-1185">Reference proteome</keyword>
<evidence type="ECO:0000259" key="13">
    <source>
        <dbReference type="PROSITE" id="PS50157"/>
    </source>
</evidence>
<dbReference type="GO" id="GO:0005634">
    <property type="term" value="C:nucleus"/>
    <property type="evidence" value="ECO:0007669"/>
    <property type="project" value="UniProtKB-SubCell"/>
</dbReference>
<dbReference type="PANTHER" id="PTHR16515:SF49">
    <property type="entry name" value="GASTRULA ZINC FINGER PROTEIN XLCGF49.1-LIKE-RELATED"/>
    <property type="match status" value="1"/>
</dbReference>
<evidence type="ECO:0000256" key="1">
    <source>
        <dbReference type="ARBA" id="ARBA00004123"/>
    </source>
</evidence>
<comment type="subcellular location">
    <subcellularLocation>
        <location evidence="1">Nucleus</location>
    </subcellularLocation>
</comment>
<evidence type="ECO:0000256" key="8">
    <source>
        <dbReference type="ARBA" id="ARBA00022833"/>
    </source>
</evidence>
<dbReference type="PROSITE" id="PS50280">
    <property type="entry name" value="SET"/>
    <property type="match status" value="1"/>
</dbReference>
<dbReference type="Proteomes" id="UP001221898">
    <property type="component" value="Unassembled WGS sequence"/>
</dbReference>
<dbReference type="AlphaFoldDB" id="A0AAD7S7E0"/>
<dbReference type="InterPro" id="IPR001214">
    <property type="entry name" value="SET_dom"/>
</dbReference>
<keyword evidence="10" id="KW-0804">Transcription</keyword>
<protein>
    <recommendedName>
        <fullName evidence="17">Histone-lysine N-methyltransferase PRDM9</fullName>
    </recommendedName>
</protein>
<keyword evidence="11" id="KW-0539">Nucleus</keyword>
<dbReference type="InterPro" id="IPR044417">
    <property type="entry name" value="PRDM7_9_PR-SET"/>
</dbReference>
<comment type="caution">
    <text evidence="15">The sequence shown here is derived from an EMBL/GenBank/DDBJ whole genome shotgun (WGS) entry which is preliminary data.</text>
</comment>
<evidence type="ECO:0000256" key="9">
    <source>
        <dbReference type="ARBA" id="ARBA00023015"/>
    </source>
</evidence>
<evidence type="ECO:0000256" key="6">
    <source>
        <dbReference type="ARBA" id="ARBA00022737"/>
    </source>
</evidence>
<dbReference type="InterPro" id="IPR050331">
    <property type="entry name" value="Zinc_finger"/>
</dbReference>